<evidence type="ECO:0000313" key="2">
    <source>
        <dbReference type="Proteomes" id="UP000236151"/>
    </source>
</evidence>
<keyword evidence="2" id="KW-1185">Reference proteome</keyword>
<accession>A0A2K2FAD3</accession>
<dbReference type="AlphaFoldDB" id="A0A2K2FAD3"/>
<name>A0A2K2FAD3_9CLOT</name>
<dbReference type="RefSeq" id="WP_103082361.1">
    <property type="nucleotide sequence ID" value="NZ_CP021850.1"/>
</dbReference>
<organism evidence="1 2">
    <name type="scientific">Clostridium thermosuccinogenes</name>
    <dbReference type="NCBI Taxonomy" id="84032"/>
    <lineage>
        <taxon>Bacteria</taxon>
        <taxon>Bacillati</taxon>
        <taxon>Bacillota</taxon>
        <taxon>Clostridia</taxon>
        <taxon>Eubacteriales</taxon>
        <taxon>Clostridiaceae</taxon>
        <taxon>Clostridium</taxon>
    </lineage>
</organism>
<dbReference type="Proteomes" id="UP000236151">
    <property type="component" value="Unassembled WGS sequence"/>
</dbReference>
<evidence type="ECO:0000313" key="1">
    <source>
        <dbReference type="EMBL" id="PNT97034.1"/>
    </source>
</evidence>
<proteinExistence type="predicted"/>
<gene>
    <name evidence="1" type="ORF">CDQ84_14005</name>
</gene>
<comment type="caution">
    <text evidence="1">The sequence shown here is derived from an EMBL/GenBank/DDBJ whole genome shotgun (WGS) entry which is preliminary data.</text>
</comment>
<dbReference type="KEGG" id="cthd:CDO33_04680"/>
<sequence>MENLIKSIVLMKLYRKYGQHVPIAEKEWQDAIKDALNDVYTNNLCFGKGVSAEHFSDLVVNILSLRWR</sequence>
<dbReference type="EMBL" id="NIOJ01000041">
    <property type="protein sequence ID" value="PNT97034.1"/>
    <property type="molecule type" value="Genomic_DNA"/>
</dbReference>
<protein>
    <submittedName>
        <fullName evidence="1">Uncharacterized protein</fullName>
    </submittedName>
</protein>
<reference evidence="1 2" key="1">
    <citation type="submission" date="2017-06" db="EMBL/GenBank/DDBJ databases">
        <title>Investigating the central metabolism of Clostridium thermosuccinogenes.</title>
        <authorList>
            <person name="Koendjbiharie J.G."/>
            <person name="van Kranenburg R."/>
        </authorList>
    </citation>
    <scope>NUCLEOTIDE SEQUENCE [LARGE SCALE GENOMIC DNA]</scope>
    <source>
        <strain evidence="1 2">DSM 5806</strain>
    </source>
</reference>